<feature type="transmembrane region" description="Helical" evidence="9">
    <location>
        <begin position="196"/>
        <end position="215"/>
    </location>
</feature>
<evidence type="ECO:0000256" key="1">
    <source>
        <dbReference type="ARBA" id="ARBA00004651"/>
    </source>
</evidence>
<feature type="region of interest" description="Disordered" evidence="8">
    <location>
        <begin position="107"/>
        <end position="128"/>
    </location>
</feature>
<dbReference type="InterPro" id="IPR050297">
    <property type="entry name" value="LipidA_mod_glycosyltrf_83"/>
</dbReference>
<feature type="transmembrane region" description="Helical" evidence="9">
    <location>
        <begin position="386"/>
        <end position="406"/>
    </location>
</feature>
<evidence type="ECO:0000256" key="3">
    <source>
        <dbReference type="ARBA" id="ARBA00022676"/>
    </source>
</evidence>
<reference evidence="11" key="1">
    <citation type="journal article" date="2019" name="Int. J. Syst. Evol. Microbiol.">
        <title>The Global Catalogue of Microorganisms (GCM) 10K type strain sequencing project: providing services to taxonomists for standard genome sequencing and annotation.</title>
        <authorList>
            <consortium name="The Broad Institute Genomics Platform"/>
            <consortium name="The Broad Institute Genome Sequencing Center for Infectious Disease"/>
            <person name="Wu L."/>
            <person name="Ma J."/>
        </authorList>
    </citation>
    <scope>NUCLEOTIDE SEQUENCE [LARGE SCALE GENOMIC DNA]</scope>
    <source>
        <strain evidence="11">JCM 17975</strain>
    </source>
</reference>
<feature type="transmembrane region" description="Helical" evidence="9">
    <location>
        <begin position="12"/>
        <end position="33"/>
    </location>
</feature>
<feature type="transmembrane region" description="Helical" evidence="9">
    <location>
        <begin position="288"/>
        <end position="306"/>
    </location>
</feature>
<dbReference type="PANTHER" id="PTHR33908">
    <property type="entry name" value="MANNOSYLTRANSFERASE YKCB-RELATED"/>
    <property type="match status" value="1"/>
</dbReference>
<evidence type="ECO:0000256" key="4">
    <source>
        <dbReference type="ARBA" id="ARBA00022679"/>
    </source>
</evidence>
<evidence type="ECO:0000256" key="8">
    <source>
        <dbReference type="SAM" id="MobiDB-lite"/>
    </source>
</evidence>
<feature type="region of interest" description="Disordered" evidence="8">
    <location>
        <begin position="535"/>
        <end position="556"/>
    </location>
</feature>
<feature type="transmembrane region" description="Helical" evidence="9">
    <location>
        <begin position="449"/>
        <end position="473"/>
    </location>
</feature>
<evidence type="ECO:0000256" key="5">
    <source>
        <dbReference type="ARBA" id="ARBA00022692"/>
    </source>
</evidence>
<evidence type="ECO:0000313" key="10">
    <source>
        <dbReference type="EMBL" id="GAA4686041.1"/>
    </source>
</evidence>
<comment type="subcellular location">
    <subcellularLocation>
        <location evidence="1">Cell membrane</location>
        <topology evidence="1">Multi-pass membrane protein</topology>
    </subcellularLocation>
</comment>
<evidence type="ECO:0000256" key="2">
    <source>
        <dbReference type="ARBA" id="ARBA00022475"/>
    </source>
</evidence>
<accession>A0ABP8WCC8</accession>
<gene>
    <name evidence="10" type="ORF">GCM10023198_00220</name>
</gene>
<evidence type="ECO:0000256" key="9">
    <source>
        <dbReference type="SAM" id="Phobius"/>
    </source>
</evidence>
<evidence type="ECO:0008006" key="12">
    <source>
        <dbReference type="Google" id="ProtNLM"/>
    </source>
</evidence>
<evidence type="ECO:0000256" key="6">
    <source>
        <dbReference type="ARBA" id="ARBA00022989"/>
    </source>
</evidence>
<feature type="transmembrane region" description="Helical" evidence="9">
    <location>
        <begin position="248"/>
        <end position="276"/>
    </location>
</feature>
<feature type="transmembrane region" description="Helical" evidence="9">
    <location>
        <begin position="422"/>
        <end position="442"/>
    </location>
</feature>
<evidence type="ECO:0000256" key="7">
    <source>
        <dbReference type="ARBA" id="ARBA00023136"/>
    </source>
</evidence>
<keyword evidence="6 9" id="KW-1133">Transmembrane helix</keyword>
<dbReference type="Pfam" id="PF09913">
    <property type="entry name" value="DUF2142"/>
    <property type="match status" value="1"/>
</dbReference>
<dbReference type="EMBL" id="BAABHM010000002">
    <property type="protein sequence ID" value="GAA4686041.1"/>
    <property type="molecule type" value="Genomic_DNA"/>
</dbReference>
<keyword evidence="5 9" id="KW-0812">Transmembrane</keyword>
<sequence>MTVRDDPAEAAYRRALALITALVTLVGVCWAVLTPAFRAPDEPQHVNSVLRLAYGGGWPAAGEALVGPAMDEARDQAALTTDVPGRHLDREGVPAFVAVPPTRDVDRGTVTRDNALADPVPPGTSTRGLEPEAVDQMTQHPPLYYAVAAGVLHLTGTAEARWDVQLLVLRLFDVALLLPVPLLTAAAVRRLARSRAAALVAASFTLFVPQVGHIMGSVTNDALVTVSGAMITYLSARVATGDLRPRTAALLGAAVGLGLLTKVMAAFAVPVVVAAYLLAPGPRARRGAGVLIAGGAALAVGGWWWLRNLLVLGTVQPVGIPDRFVEDEPHGLWYFVRVVVTSLTRSFFGNLGWLELRVPDAVFWTAAVVVAALCGLAVVRGPARRATAVLLLLPAALWCGVLVNAWPDYSAHGWISAVQGRYLFAGLLALGTGTALGLHALLGTRLRSAVPWVTGAAGVTAASGLGFGFWGFYQGPGQSVADAAARWAGWSPLTGPQLVLVGSVTVVVGAAAVVASVRFARAALSSRTARSASTAEPTMVAAASTPTTAAGRDASA</sequence>
<feature type="transmembrane region" description="Helical" evidence="9">
    <location>
        <begin position="361"/>
        <end position="379"/>
    </location>
</feature>
<dbReference type="InterPro" id="IPR018674">
    <property type="entry name" value="DUF2142_membrane"/>
</dbReference>
<proteinExistence type="predicted"/>
<protein>
    <recommendedName>
        <fullName evidence="12">Membrane protein DUF2142</fullName>
    </recommendedName>
</protein>
<keyword evidence="3" id="KW-0328">Glycosyltransferase</keyword>
<keyword evidence="4" id="KW-0808">Transferase</keyword>
<keyword evidence="7 9" id="KW-0472">Membrane</keyword>
<dbReference type="PANTHER" id="PTHR33908:SF11">
    <property type="entry name" value="MEMBRANE PROTEIN"/>
    <property type="match status" value="1"/>
</dbReference>
<keyword evidence="2" id="KW-1003">Cell membrane</keyword>
<dbReference type="Proteomes" id="UP001500843">
    <property type="component" value="Unassembled WGS sequence"/>
</dbReference>
<name>A0ABP8WCC8_9MICO</name>
<feature type="transmembrane region" description="Helical" evidence="9">
    <location>
        <begin position="498"/>
        <end position="520"/>
    </location>
</feature>
<evidence type="ECO:0000313" key="11">
    <source>
        <dbReference type="Proteomes" id="UP001500843"/>
    </source>
</evidence>
<organism evidence="10 11">
    <name type="scientific">Promicromonospora umidemergens</name>
    <dbReference type="NCBI Taxonomy" id="629679"/>
    <lineage>
        <taxon>Bacteria</taxon>
        <taxon>Bacillati</taxon>
        <taxon>Actinomycetota</taxon>
        <taxon>Actinomycetes</taxon>
        <taxon>Micrococcales</taxon>
        <taxon>Promicromonosporaceae</taxon>
        <taxon>Promicromonospora</taxon>
    </lineage>
</organism>
<comment type="caution">
    <text evidence="10">The sequence shown here is derived from an EMBL/GenBank/DDBJ whole genome shotgun (WGS) entry which is preliminary data.</text>
</comment>
<keyword evidence="11" id="KW-1185">Reference proteome</keyword>